<organism evidence="2 3">
    <name type="scientific">Pseudomonas citronellolis</name>
    <dbReference type="NCBI Taxonomy" id="53408"/>
    <lineage>
        <taxon>Bacteria</taxon>
        <taxon>Pseudomonadati</taxon>
        <taxon>Pseudomonadota</taxon>
        <taxon>Gammaproteobacteria</taxon>
        <taxon>Pseudomonadales</taxon>
        <taxon>Pseudomonadaceae</taxon>
        <taxon>Pseudomonas</taxon>
    </lineage>
</organism>
<gene>
    <name evidence="2" type="ORF">A9C11_23600</name>
</gene>
<proteinExistence type="predicted"/>
<name>A0A1A9KGZ4_9PSED</name>
<evidence type="ECO:0000313" key="2">
    <source>
        <dbReference type="EMBL" id="ANI16769.1"/>
    </source>
</evidence>
<reference evidence="2 3" key="1">
    <citation type="submission" date="2016-05" db="EMBL/GenBank/DDBJ databases">
        <title>Genome Sequence of Pseudomonas citronellolis Strain SJTE-3, an Estrogens and Persistent Organic Pollutants degradation strain.</title>
        <authorList>
            <person name="Liang R."/>
        </authorList>
    </citation>
    <scope>NUCLEOTIDE SEQUENCE [LARGE SCALE GENOMIC DNA]</scope>
    <source>
        <strain evidence="2 3">SJTE-3</strain>
    </source>
</reference>
<dbReference type="RefSeq" id="WP_064584022.1">
    <property type="nucleotide sequence ID" value="NZ_CP015878.1"/>
</dbReference>
<protein>
    <recommendedName>
        <fullName evidence="4">Phage protein</fullName>
    </recommendedName>
</protein>
<dbReference type="AlphaFoldDB" id="A0A1A9KGZ4"/>
<feature type="region of interest" description="Disordered" evidence="1">
    <location>
        <begin position="157"/>
        <end position="176"/>
    </location>
</feature>
<evidence type="ECO:0000256" key="1">
    <source>
        <dbReference type="SAM" id="MobiDB-lite"/>
    </source>
</evidence>
<dbReference type="EMBL" id="CP015878">
    <property type="protein sequence ID" value="ANI16769.1"/>
    <property type="molecule type" value="Genomic_DNA"/>
</dbReference>
<sequence length="176" mass="19627">MVEPQFSLDQLYQAIESALRSQLAGVVTVSVFPDIRDRIALPAVFLEVAEFEPGPDPGTGETCLQLRMEARIILPPERGDCYVQGMQLATQLAVLLRGQSWGLPVEPAEFTQCVRDWTKPELDGYVVWLVEWTQQVYLGAEEWPWPDEPPGSLLIGIDPDTGQGNEGEYLAPEELE</sequence>
<evidence type="ECO:0008006" key="4">
    <source>
        <dbReference type="Google" id="ProtNLM"/>
    </source>
</evidence>
<accession>A0A1A9KGZ4</accession>
<evidence type="ECO:0000313" key="3">
    <source>
        <dbReference type="Proteomes" id="UP000077748"/>
    </source>
</evidence>
<dbReference type="Proteomes" id="UP000077748">
    <property type="component" value="Chromosome"/>
</dbReference>